<dbReference type="Proteomes" id="UP000436088">
    <property type="component" value="Unassembled WGS sequence"/>
</dbReference>
<organism evidence="2 3">
    <name type="scientific">Hibiscus syriacus</name>
    <name type="common">Rose of Sharon</name>
    <dbReference type="NCBI Taxonomy" id="106335"/>
    <lineage>
        <taxon>Eukaryota</taxon>
        <taxon>Viridiplantae</taxon>
        <taxon>Streptophyta</taxon>
        <taxon>Embryophyta</taxon>
        <taxon>Tracheophyta</taxon>
        <taxon>Spermatophyta</taxon>
        <taxon>Magnoliopsida</taxon>
        <taxon>eudicotyledons</taxon>
        <taxon>Gunneridae</taxon>
        <taxon>Pentapetalae</taxon>
        <taxon>rosids</taxon>
        <taxon>malvids</taxon>
        <taxon>Malvales</taxon>
        <taxon>Malvaceae</taxon>
        <taxon>Malvoideae</taxon>
        <taxon>Hibiscus</taxon>
    </lineage>
</organism>
<evidence type="ECO:0000256" key="1">
    <source>
        <dbReference type="SAM" id="MobiDB-lite"/>
    </source>
</evidence>
<gene>
    <name evidence="2" type="ORF">F3Y22_tig00019131pilonHSYRG00003</name>
</gene>
<dbReference type="PANTHER" id="PTHR34188:SF20">
    <property type="entry name" value="PROTEIN, PUTATIVE-RELATED"/>
    <property type="match status" value="1"/>
</dbReference>
<protein>
    <submittedName>
        <fullName evidence="2">Plant invertase/pectin methylesterase inhibitor superfamily protein</fullName>
    </submittedName>
</protein>
<sequence>MDEMASRFTDLELGLENEVTTVGQLLLAKVVEGGSTEGSDNRASLSGGASNSGRVNAENSQSMKSMDVKGQDSKDVKQNMLVKEKLKSLGHKKPSKPPRPPRAPSLDAADLKLIREIAELAKLKRARIERMKALKKSNAASAAKPTSSSSSNMFAMVFTVIFCLVILFQGMSPGGTPTSYQGSPLPAAAVEGSPNSLQLSGNLSASFRDQAHSASPYRAGCGFRSEGIATVGEEGRGIEEELGMGRQRLGIERRNWGLNQPARERHGEN</sequence>
<dbReference type="AlphaFoldDB" id="A0A6A3BX38"/>
<name>A0A6A3BX38_HIBSY</name>
<feature type="region of interest" description="Disordered" evidence="1">
    <location>
        <begin position="33"/>
        <end position="107"/>
    </location>
</feature>
<keyword evidence="3" id="KW-1185">Reference proteome</keyword>
<dbReference type="PANTHER" id="PTHR34188">
    <property type="entry name" value="OS01G0299500 PROTEIN"/>
    <property type="match status" value="1"/>
</dbReference>
<feature type="compositionally biased region" description="Basic and acidic residues" evidence="1">
    <location>
        <begin position="66"/>
        <end position="87"/>
    </location>
</feature>
<evidence type="ECO:0000313" key="3">
    <source>
        <dbReference type="Proteomes" id="UP000436088"/>
    </source>
</evidence>
<dbReference type="EMBL" id="VEPZ02000712">
    <property type="protein sequence ID" value="KAE8720527.1"/>
    <property type="molecule type" value="Genomic_DNA"/>
</dbReference>
<accession>A0A6A3BX38</accession>
<evidence type="ECO:0000313" key="2">
    <source>
        <dbReference type="EMBL" id="KAE8720527.1"/>
    </source>
</evidence>
<reference evidence="2" key="1">
    <citation type="submission" date="2019-09" db="EMBL/GenBank/DDBJ databases">
        <title>Draft genome information of white flower Hibiscus syriacus.</title>
        <authorList>
            <person name="Kim Y.-M."/>
        </authorList>
    </citation>
    <scope>NUCLEOTIDE SEQUENCE [LARGE SCALE GENOMIC DNA]</scope>
    <source>
        <strain evidence="2">YM2019G1</strain>
    </source>
</reference>
<proteinExistence type="predicted"/>
<feature type="compositionally biased region" description="Polar residues" evidence="1">
    <location>
        <begin position="37"/>
        <end position="64"/>
    </location>
</feature>
<comment type="caution">
    <text evidence="2">The sequence shown here is derived from an EMBL/GenBank/DDBJ whole genome shotgun (WGS) entry which is preliminary data.</text>
</comment>